<dbReference type="InterPro" id="IPR029063">
    <property type="entry name" value="SAM-dependent_MTases_sf"/>
</dbReference>
<comment type="caution">
    <text evidence="3">The sequence shown here is derived from an EMBL/GenBank/DDBJ whole genome shotgun (WGS) entry which is preliminary data.</text>
</comment>
<dbReference type="Pfam" id="PF13847">
    <property type="entry name" value="Methyltransf_31"/>
    <property type="match status" value="1"/>
</dbReference>
<protein>
    <submittedName>
        <fullName evidence="3">Methyltransferase family protein</fullName>
    </submittedName>
</protein>
<dbReference type="SUPFAM" id="SSF53335">
    <property type="entry name" value="S-adenosyl-L-methionine-dependent methyltransferases"/>
    <property type="match status" value="1"/>
</dbReference>
<evidence type="ECO:0000259" key="2">
    <source>
        <dbReference type="Pfam" id="PF13847"/>
    </source>
</evidence>
<keyword evidence="3" id="KW-0489">Methyltransferase</keyword>
<organism evidence="3 4">
    <name type="scientific">Prosthecobacter fusiformis</name>
    <dbReference type="NCBI Taxonomy" id="48464"/>
    <lineage>
        <taxon>Bacteria</taxon>
        <taxon>Pseudomonadati</taxon>
        <taxon>Verrucomicrobiota</taxon>
        <taxon>Verrucomicrobiia</taxon>
        <taxon>Verrucomicrobiales</taxon>
        <taxon>Verrucomicrobiaceae</taxon>
        <taxon>Prosthecobacter</taxon>
    </lineage>
</organism>
<reference evidence="3 4" key="1">
    <citation type="submission" date="2019-03" db="EMBL/GenBank/DDBJ databases">
        <title>Genomic Encyclopedia of Archaeal and Bacterial Type Strains, Phase II (KMG-II): from individual species to whole genera.</title>
        <authorList>
            <person name="Goeker M."/>
        </authorList>
    </citation>
    <scope>NUCLEOTIDE SEQUENCE [LARGE SCALE GENOMIC DNA]</scope>
    <source>
        <strain evidence="3 4">ATCC 25309</strain>
    </source>
</reference>
<dbReference type="GO" id="GO:0032259">
    <property type="term" value="P:methylation"/>
    <property type="evidence" value="ECO:0007669"/>
    <property type="project" value="UniProtKB-KW"/>
</dbReference>
<dbReference type="EMBL" id="SOCA01000007">
    <property type="protein sequence ID" value="TDU67203.1"/>
    <property type="molecule type" value="Genomic_DNA"/>
</dbReference>
<evidence type="ECO:0000313" key="4">
    <source>
        <dbReference type="Proteomes" id="UP000295662"/>
    </source>
</evidence>
<keyword evidence="4" id="KW-1185">Reference proteome</keyword>
<dbReference type="PANTHER" id="PTHR43861:SF3">
    <property type="entry name" value="PUTATIVE (AFU_ORTHOLOGUE AFUA_2G14390)-RELATED"/>
    <property type="match status" value="1"/>
</dbReference>
<dbReference type="Proteomes" id="UP000295662">
    <property type="component" value="Unassembled WGS sequence"/>
</dbReference>
<dbReference type="Gene3D" id="3.40.50.150">
    <property type="entry name" value="Vaccinia Virus protein VP39"/>
    <property type="match status" value="1"/>
</dbReference>
<dbReference type="CDD" id="cd02440">
    <property type="entry name" value="AdoMet_MTases"/>
    <property type="match status" value="1"/>
</dbReference>
<keyword evidence="1 3" id="KW-0808">Transferase</keyword>
<gene>
    <name evidence="3" type="ORF">EI77_03405</name>
</gene>
<dbReference type="PANTHER" id="PTHR43861">
    <property type="entry name" value="TRANS-ACONITATE 2-METHYLTRANSFERASE-RELATED"/>
    <property type="match status" value="1"/>
</dbReference>
<evidence type="ECO:0000313" key="3">
    <source>
        <dbReference type="EMBL" id="TDU67203.1"/>
    </source>
</evidence>
<evidence type="ECO:0000256" key="1">
    <source>
        <dbReference type="ARBA" id="ARBA00022679"/>
    </source>
</evidence>
<dbReference type="InterPro" id="IPR025714">
    <property type="entry name" value="Methyltranfer_dom"/>
</dbReference>
<accession>A0A4V3FEJ1</accession>
<proteinExistence type="predicted"/>
<feature type="domain" description="Methyltransferase" evidence="2">
    <location>
        <begin position="79"/>
        <end position="202"/>
    </location>
</feature>
<dbReference type="GO" id="GO:0008168">
    <property type="term" value="F:methyltransferase activity"/>
    <property type="evidence" value="ECO:0007669"/>
    <property type="project" value="UniProtKB-KW"/>
</dbReference>
<dbReference type="AlphaFoldDB" id="A0A4V3FEJ1"/>
<sequence>MEMDYAAFSLFDMKCFFFLTLLAFSLQAQTPSLPPVAREEYMGRVIAQTMHWQGANWLIRHKRDREEATLKMREELKLKPGMAVCDMGSGNGYHTLPIAEAVGKDGKVYAVEVQPEMIEMLKKRAEAKGITHIESIIGEPHDPKLPPASCDMILLVDVYHEFSHPEQMLAGMRQALKPEGVIVLVEFRAEDDSVPIKPEHKMTKAQIDKELTVNGFKKVREFDELPWQHMLFYGLADT</sequence>
<name>A0A4V3FEJ1_9BACT</name>